<dbReference type="PANTHER" id="PTHR30400:SF0">
    <property type="entry name" value="BIOSYNTHETIC PEPTIDOGLYCAN TRANSGLYCOSYLASE"/>
    <property type="match status" value="1"/>
</dbReference>
<keyword evidence="1" id="KW-1003">Cell membrane</keyword>
<feature type="compositionally biased region" description="Basic and acidic residues" evidence="11">
    <location>
        <begin position="701"/>
        <end position="724"/>
    </location>
</feature>
<dbReference type="GO" id="GO:0016763">
    <property type="term" value="F:pentosyltransferase activity"/>
    <property type="evidence" value="ECO:0007669"/>
    <property type="project" value="InterPro"/>
</dbReference>
<feature type="domain" description="Glycosyl transferase family 51" evidence="13">
    <location>
        <begin position="425"/>
        <end position="581"/>
    </location>
</feature>
<dbReference type="GO" id="GO:0009252">
    <property type="term" value="P:peptidoglycan biosynthetic process"/>
    <property type="evidence" value="ECO:0007669"/>
    <property type="project" value="UniProtKB-KW"/>
</dbReference>
<accession>A0A7K1XUT3</accession>
<evidence type="ECO:0000256" key="6">
    <source>
        <dbReference type="ARBA" id="ARBA00022960"/>
    </source>
</evidence>
<dbReference type="SUPFAM" id="SSF53955">
    <property type="entry name" value="Lysozyme-like"/>
    <property type="match status" value="1"/>
</dbReference>
<sequence>MHIPRVPPKVLKITGIIIGVLFFLMLVGVTVIFVKRESILQSTVARIIRKAKADYNLDVQIKNPRFDGLSVVLFDEISAVPAQRDSLALIRNLRVGVKLMPLLFGEVKLAELKLASGKINLVKKDSVSNYDFLFRRKKKNTSESSRSSLADLADNLLNTVLNKVPDDLDIKNFDFVFRDDKDTLRFFTPGAVIDDGYLKSTIILNKGEATWHLDGPAEPDQKLFDLRLFADGKKVSLPVIEKKYKLKVSFDTINVRLNEAERDGDELHVSGTWAVRNLVVNHPKLSSTDILVPTGAIDANFTVGENFVALDSSSVIRLKNIRANPYLKYTLTRKKIYELKLHTGYQDAQEIFNAFPPGLFETLEGIKVSGQLQYDLSLYLDGALPDSVQFNSSLNKRDFKIIKWGKTNFQKINSPFVYTPYEDGKPMRDIEIGPKNPNFIPLEGIAPDLRNAVLTAEDPSFFSHHGFVELAFRRSIATNFKKKAFKQGGSTISMQLVKNVFLSRQKTLLRKIDEALIVWLIENNRVTTKSKMLEAYLNLIEWGRNVYGIGEAANYYFGKHASQLSLGESIFLASIVPKPKKGLYFFEPDGSLRPGLAGYFRMIGGLMARRGLTAPDTSGYGFYNVRLKESLRTLIAPADSTASDSTLFNNADERDEDPESFLKRVLNPEKKMDTISIHDLDKLKVAPKDTVKTGAQKRKERRDARKQEKEEKKRLKELEKKNNP</sequence>
<evidence type="ECO:0000256" key="9">
    <source>
        <dbReference type="ARBA" id="ARBA00023136"/>
    </source>
</evidence>
<dbReference type="RefSeq" id="WP_160905682.1">
    <property type="nucleotide sequence ID" value="NZ_WVHS01000001.1"/>
</dbReference>
<feature type="region of interest" description="Disordered" evidence="11">
    <location>
        <begin position="687"/>
        <end position="724"/>
    </location>
</feature>
<dbReference type="Pfam" id="PF00912">
    <property type="entry name" value="Transgly"/>
    <property type="match status" value="1"/>
</dbReference>
<comment type="caution">
    <text evidence="14">The sequence shown here is derived from an EMBL/GenBank/DDBJ whole genome shotgun (WGS) entry which is preliminary data.</text>
</comment>
<dbReference type="InterPro" id="IPR023346">
    <property type="entry name" value="Lysozyme-like_dom_sf"/>
</dbReference>
<evidence type="ECO:0000256" key="2">
    <source>
        <dbReference type="ARBA" id="ARBA00022519"/>
    </source>
</evidence>
<dbReference type="InterPro" id="IPR001264">
    <property type="entry name" value="Glyco_trans_51"/>
</dbReference>
<evidence type="ECO:0000256" key="5">
    <source>
        <dbReference type="ARBA" id="ARBA00022692"/>
    </source>
</evidence>
<keyword evidence="5 12" id="KW-0812">Transmembrane</keyword>
<dbReference type="InterPro" id="IPR036950">
    <property type="entry name" value="PBP_transglycosylase"/>
</dbReference>
<evidence type="ECO:0000313" key="14">
    <source>
        <dbReference type="EMBL" id="MXV14730.1"/>
    </source>
</evidence>
<organism evidence="14 15">
    <name type="scientific">Hufsiella ginkgonis</name>
    <dbReference type="NCBI Taxonomy" id="2695274"/>
    <lineage>
        <taxon>Bacteria</taxon>
        <taxon>Pseudomonadati</taxon>
        <taxon>Bacteroidota</taxon>
        <taxon>Sphingobacteriia</taxon>
        <taxon>Sphingobacteriales</taxon>
        <taxon>Sphingobacteriaceae</taxon>
        <taxon>Hufsiella</taxon>
    </lineage>
</organism>
<gene>
    <name evidence="14" type="ORF">GS398_05425</name>
</gene>
<dbReference type="Gene3D" id="1.10.3810.10">
    <property type="entry name" value="Biosynthetic peptidoglycan transglycosylase-like"/>
    <property type="match status" value="1"/>
</dbReference>
<keyword evidence="6" id="KW-0133">Cell shape</keyword>
<feature type="transmembrane region" description="Helical" evidence="12">
    <location>
        <begin position="12"/>
        <end position="34"/>
    </location>
</feature>
<evidence type="ECO:0000313" key="15">
    <source>
        <dbReference type="Proteomes" id="UP000451233"/>
    </source>
</evidence>
<keyword evidence="15" id="KW-1185">Reference proteome</keyword>
<dbReference type="EMBL" id="WVHS01000001">
    <property type="protein sequence ID" value="MXV14730.1"/>
    <property type="molecule type" value="Genomic_DNA"/>
</dbReference>
<evidence type="ECO:0000256" key="8">
    <source>
        <dbReference type="ARBA" id="ARBA00022989"/>
    </source>
</evidence>
<keyword evidence="3" id="KW-0328">Glycosyltransferase</keyword>
<keyword evidence="7" id="KW-0573">Peptidoglycan synthesis</keyword>
<evidence type="ECO:0000256" key="11">
    <source>
        <dbReference type="SAM" id="MobiDB-lite"/>
    </source>
</evidence>
<keyword evidence="4" id="KW-0808">Transferase</keyword>
<dbReference type="GO" id="GO:0016020">
    <property type="term" value="C:membrane"/>
    <property type="evidence" value="ECO:0007669"/>
    <property type="project" value="InterPro"/>
</dbReference>
<evidence type="ECO:0000256" key="3">
    <source>
        <dbReference type="ARBA" id="ARBA00022676"/>
    </source>
</evidence>
<name>A0A7K1XUT3_9SPHI</name>
<keyword evidence="10" id="KW-0961">Cell wall biogenesis/degradation</keyword>
<reference evidence="14 15" key="1">
    <citation type="submission" date="2019-11" db="EMBL/GenBank/DDBJ databases">
        <title>Pedobacter sp. HMF7056 Genome sequencing and assembly.</title>
        <authorList>
            <person name="Kang H."/>
            <person name="Kim H."/>
            <person name="Joh K."/>
        </authorList>
    </citation>
    <scope>NUCLEOTIDE SEQUENCE [LARGE SCALE GENOMIC DNA]</scope>
    <source>
        <strain evidence="14 15">HMF7056</strain>
    </source>
</reference>
<dbReference type="Proteomes" id="UP000451233">
    <property type="component" value="Unassembled WGS sequence"/>
</dbReference>
<dbReference type="GO" id="GO:0008360">
    <property type="term" value="P:regulation of cell shape"/>
    <property type="evidence" value="ECO:0007669"/>
    <property type="project" value="UniProtKB-KW"/>
</dbReference>
<evidence type="ECO:0000256" key="4">
    <source>
        <dbReference type="ARBA" id="ARBA00022679"/>
    </source>
</evidence>
<dbReference type="GO" id="GO:0009274">
    <property type="term" value="C:peptidoglycan-based cell wall"/>
    <property type="evidence" value="ECO:0007669"/>
    <property type="project" value="InterPro"/>
</dbReference>
<evidence type="ECO:0000256" key="12">
    <source>
        <dbReference type="SAM" id="Phobius"/>
    </source>
</evidence>
<evidence type="ECO:0000256" key="1">
    <source>
        <dbReference type="ARBA" id="ARBA00022475"/>
    </source>
</evidence>
<evidence type="ECO:0000256" key="10">
    <source>
        <dbReference type="ARBA" id="ARBA00023316"/>
    </source>
</evidence>
<evidence type="ECO:0000256" key="7">
    <source>
        <dbReference type="ARBA" id="ARBA00022984"/>
    </source>
</evidence>
<keyword evidence="2" id="KW-0997">Cell inner membrane</keyword>
<dbReference type="GO" id="GO:0071555">
    <property type="term" value="P:cell wall organization"/>
    <property type="evidence" value="ECO:0007669"/>
    <property type="project" value="UniProtKB-KW"/>
</dbReference>
<dbReference type="AlphaFoldDB" id="A0A7K1XUT3"/>
<dbReference type="InterPro" id="IPR011812">
    <property type="entry name" value="Pep_trsgly"/>
</dbReference>
<evidence type="ECO:0000259" key="13">
    <source>
        <dbReference type="Pfam" id="PF00912"/>
    </source>
</evidence>
<protein>
    <submittedName>
        <fullName evidence="14">Penicillin-binding protein</fullName>
    </submittedName>
</protein>
<keyword evidence="9 12" id="KW-0472">Membrane</keyword>
<dbReference type="PANTHER" id="PTHR30400">
    <property type="entry name" value="MONOFUNCTIONAL BIOSYNTHETIC PEPTIDOGLYCAN TRANSGLYCOSYLASE"/>
    <property type="match status" value="1"/>
</dbReference>
<keyword evidence="8 12" id="KW-1133">Transmembrane helix</keyword>
<dbReference type="CDD" id="cd12087">
    <property type="entry name" value="TM_EGFR-like"/>
    <property type="match status" value="1"/>
</dbReference>
<proteinExistence type="predicted"/>